<evidence type="ECO:0000313" key="2">
    <source>
        <dbReference type="Proteomes" id="UP001154282"/>
    </source>
</evidence>
<dbReference type="Pfam" id="PF05834">
    <property type="entry name" value="Lycopene_cycl"/>
    <property type="match status" value="1"/>
</dbReference>
<proteinExistence type="predicted"/>
<sequence>MFLMDWRDSHMGNEPYLRSGNSKFPKFLYAMPFGTDLVFLEERSLISRPTLPYKE</sequence>
<dbReference type="PANTHER" id="PTHR39757">
    <property type="match status" value="1"/>
</dbReference>
<dbReference type="EMBL" id="CAMGYJ010000009">
    <property type="protein sequence ID" value="CAI0494628.1"/>
    <property type="molecule type" value="Genomic_DNA"/>
</dbReference>
<accession>A0AAV0Q1N1</accession>
<comment type="caution">
    <text evidence="1">The sequence shown here is derived from an EMBL/GenBank/DDBJ whole genome shotgun (WGS) entry which is preliminary data.</text>
</comment>
<protein>
    <submittedName>
        <fullName evidence="1">Uncharacterized protein</fullName>
    </submittedName>
</protein>
<dbReference type="AlphaFoldDB" id="A0AAV0Q1N1"/>
<evidence type="ECO:0000313" key="1">
    <source>
        <dbReference type="EMBL" id="CAI0494628.1"/>
    </source>
</evidence>
<keyword evidence="2" id="KW-1185">Reference proteome</keyword>
<organism evidence="1 2">
    <name type="scientific">Linum tenue</name>
    <dbReference type="NCBI Taxonomy" id="586396"/>
    <lineage>
        <taxon>Eukaryota</taxon>
        <taxon>Viridiplantae</taxon>
        <taxon>Streptophyta</taxon>
        <taxon>Embryophyta</taxon>
        <taxon>Tracheophyta</taxon>
        <taxon>Spermatophyta</taxon>
        <taxon>Magnoliopsida</taxon>
        <taxon>eudicotyledons</taxon>
        <taxon>Gunneridae</taxon>
        <taxon>Pentapetalae</taxon>
        <taxon>rosids</taxon>
        <taxon>fabids</taxon>
        <taxon>Malpighiales</taxon>
        <taxon>Linaceae</taxon>
        <taxon>Linum</taxon>
    </lineage>
</organism>
<name>A0AAV0Q1N1_9ROSI</name>
<dbReference type="PANTHER" id="PTHR39757:SF9">
    <property type="entry name" value="CAPSANTHIN_CAPSORUBIN SYNTHASE, CHROMOPLAST PROTEIN"/>
    <property type="match status" value="1"/>
</dbReference>
<reference evidence="1" key="1">
    <citation type="submission" date="2022-08" db="EMBL/GenBank/DDBJ databases">
        <authorList>
            <person name="Gutierrez-Valencia J."/>
        </authorList>
    </citation>
    <scope>NUCLEOTIDE SEQUENCE</scope>
</reference>
<gene>
    <name evidence="1" type="ORF">LITE_LOCUS41066</name>
</gene>
<dbReference type="Proteomes" id="UP001154282">
    <property type="component" value="Unassembled WGS sequence"/>
</dbReference>